<reference evidence="7 8" key="1">
    <citation type="submission" date="2016-02" db="EMBL/GenBank/DDBJ databases">
        <title>Comparative genomic and transcriptomic foundation for Pichia pastoris.</title>
        <authorList>
            <person name="Love K.R."/>
            <person name="Shah K.A."/>
            <person name="Whittaker C.A."/>
            <person name="Wu J."/>
            <person name="Bartlett M.C."/>
            <person name="Ma D."/>
            <person name="Leeson R.L."/>
            <person name="Priest M."/>
            <person name="Young S.K."/>
            <person name="Love J.C."/>
        </authorList>
    </citation>
    <scope>NUCLEOTIDE SEQUENCE [LARGE SCALE GENOMIC DNA]</scope>
    <source>
        <strain evidence="7 8">ATCC 28485</strain>
    </source>
</reference>
<dbReference type="InterPro" id="IPR036859">
    <property type="entry name" value="CAP-Gly_dom_sf"/>
</dbReference>
<protein>
    <submittedName>
        <fullName evidence="7">BA75_01279T0</fullName>
    </submittedName>
</protein>
<organism evidence="7 8">
    <name type="scientific">Komagataella pastoris</name>
    <name type="common">Yeast</name>
    <name type="synonym">Pichia pastoris</name>
    <dbReference type="NCBI Taxonomy" id="4922"/>
    <lineage>
        <taxon>Eukaryota</taxon>
        <taxon>Fungi</taxon>
        <taxon>Dikarya</taxon>
        <taxon>Ascomycota</taxon>
        <taxon>Saccharomycotina</taxon>
        <taxon>Pichiomycetes</taxon>
        <taxon>Pichiales</taxon>
        <taxon>Pichiaceae</taxon>
        <taxon>Komagataella</taxon>
    </lineage>
</organism>
<dbReference type="InterPro" id="IPR029071">
    <property type="entry name" value="Ubiquitin-like_domsf"/>
</dbReference>
<feature type="domain" description="CAP-Gly" evidence="6">
    <location>
        <begin position="183"/>
        <end position="219"/>
    </location>
</feature>
<dbReference type="SUPFAM" id="SSF54236">
    <property type="entry name" value="Ubiquitin-like"/>
    <property type="match status" value="1"/>
</dbReference>
<dbReference type="PANTHER" id="PTHR18916:SF85">
    <property type="entry name" value="TUBULIN-FOLDING COFACTOR B"/>
    <property type="match status" value="1"/>
</dbReference>
<dbReference type="GO" id="GO:0005737">
    <property type="term" value="C:cytoplasm"/>
    <property type="evidence" value="ECO:0007669"/>
    <property type="project" value="UniProtKB-SubCell"/>
</dbReference>
<dbReference type="Gene3D" id="2.30.30.190">
    <property type="entry name" value="CAP Gly-rich-like domain"/>
    <property type="match status" value="1"/>
</dbReference>
<dbReference type="Pfam" id="PF01302">
    <property type="entry name" value="CAP_GLY"/>
    <property type="match status" value="1"/>
</dbReference>
<evidence type="ECO:0000313" key="8">
    <source>
        <dbReference type="Proteomes" id="UP000094565"/>
    </source>
</evidence>
<dbReference type="GO" id="GO:0051010">
    <property type="term" value="F:microtubule plus-end binding"/>
    <property type="evidence" value="ECO:0007669"/>
    <property type="project" value="TreeGrafter"/>
</dbReference>
<proteinExistence type="inferred from homology"/>
<evidence type="ECO:0000259" key="5">
    <source>
        <dbReference type="PROSITE" id="PS50053"/>
    </source>
</evidence>
<comment type="similarity">
    <text evidence="4">Belongs to the TBCB family.</text>
</comment>
<sequence length="240" mass="27685">MADVSVYITSGLTSSERRISPQWDIAHLKQRLEFVTGIPPADQKIWVYKIPTSNARYELKGGIETTLNEFKIAPYTRIHVENINQHSDISELETATGQEDDEPVFNLSEDQYNSMDNTVRRWKEENKLGRFDPDYQSKKSRILEEHRKLSESFEIGARCRTMNMMERRGYIRYVGIIPEIDSESYWVGVEFDEPVGKNDGSIKGKSYFRCKANHGSFVKPTLVQVGDFGVKEDEQSDDEV</sequence>
<comment type="subcellular location">
    <subcellularLocation>
        <location evidence="1">Cytoplasm</location>
    </subcellularLocation>
</comment>
<evidence type="ECO:0000256" key="2">
    <source>
        <dbReference type="ARBA" id="ARBA00022490"/>
    </source>
</evidence>
<dbReference type="GO" id="GO:0005634">
    <property type="term" value="C:nucleus"/>
    <property type="evidence" value="ECO:0007669"/>
    <property type="project" value="TreeGrafter"/>
</dbReference>
<evidence type="ECO:0000313" key="7">
    <source>
        <dbReference type="EMBL" id="ANZ73077.1"/>
    </source>
</evidence>
<dbReference type="GO" id="GO:0031122">
    <property type="term" value="P:cytoplasmic microtubule organization"/>
    <property type="evidence" value="ECO:0007669"/>
    <property type="project" value="TreeGrafter"/>
</dbReference>
<feature type="domain" description="Ubiquitin-like" evidence="5">
    <location>
        <begin position="2"/>
        <end position="80"/>
    </location>
</feature>
<dbReference type="InterPro" id="IPR000626">
    <property type="entry name" value="Ubiquitin-like_dom"/>
</dbReference>
<dbReference type="Gene3D" id="3.10.20.90">
    <property type="entry name" value="Phosphatidylinositol 3-kinase Catalytic Subunit, Chain A, domain 1"/>
    <property type="match status" value="1"/>
</dbReference>
<dbReference type="SMART" id="SM01052">
    <property type="entry name" value="CAP_GLY"/>
    <property type="match status" value="1"/>
</dbReference>
<keyword evidence="3" id="KW-0143">Chaperone</keyword>
<dbReference type="PANTHER" id="PTHR18916">
    <property type="entry name" value="DYNACTIN 1-RELATED MICROTUBULE-BINDING"/>
    <property type="match status" value="1"/>
</dbReference>
<accession>A0A1B2J522</accession>
<dbReference type="Pfam" id="PF14560">
    <property type="entry name" value="Ubiquitin_2"/>
    <property type="match status" value="1"/>
</dbReference>
<dbReference type="GO" id="GO:0035371">
    <property type="term" value="C:microtubule plus-end"/>
    <property type="evidence" value="ECO:0007669"/>
    <property type="project" value="TreeGrafter"/>
</dbReference>
<keyword evidence="8" id="KW-1185">Reference proteome</keyword>
<dbReference type="PROSITE" id="PS00845">
    <property type="entry name" value="CAP_GLY_1"/>
    <property type="match status" value="1"/>
</dbReference>
<evidence type="ECO:0000256" key="3">
    <source>
        <dbReference type="ARBA" id="ARBA00023186"/>
    </source>
</evidence>
<dbReference type="PROSITE" id="PS50053">
    <property type="entry name" value="UBIQUITIN_2"/>
    <property type="match status" value="1"/>
</dbReference>
<name>A0A1B2J522_PICPA</name>
<dbReference type="SUPFAM" id="SSF74924">
    <property type="entry name" value="Cap-Gly domain"/>
    <property type="match status" value="1"/>
</dbReference>
<dbReference type="PROSITE" id="PS50245">
    <property type="entry name" value="CAP_GLY_2"/>
    <property type="match status" value="1"/>
</dbReference>
<dbReference type="InterPro" id="IPR000938">
    <property type="entry name" value="CAP-Gly_domain"/>
</dbReference>
<evidence type="ECO:0000259" key="6">
    <source>
        <dbReference type="PROSITE" id="PS50245"/>
    </source>
</evidence>
<keyword evidence="2" id="KW-0963">Cytoplasm</keyword>
<dbReference type="AlphaFoldDB" id="A0A1B2J522"/>
<evidence type="ECO:0000256" key="1">
    <source>
        <dbReference type="ARBA" id="ARBA00004496"/>
    </source>
</evidence>
<dbReference type="OrthoDB" id="5295208at2759"/>
<dbReference type="Proteomes" id="UP000094565">
    <property type="component" value="Chromosome 1"/>
</dbReference>
<evidence type="ECO:0000256" key="4">
    <source>
        <dbReference type="ARBA" id="ARBA00025779"/>
    </source>
</evidence>
<dbReference type="EMBL" id="CP014584">
    <property type="protein sequence ID" value="ANZ73077.1"/>
    <property type="molecule type" value="Genomic_DNA"/>
</dbReference>
<gene>
    <name evidence="7" type="primary">ALF1</name>
    <name evidence="7" type="ORF">ATY40_BA7501279</name>
</gene>